<comment type="function">
    <text evidence="6 9">Catalyzes the aldol cleavage of 4-hydroxy-4-methyl-2-oxoglutarate (HMG) into 2 molecules of pyruvate. Also contains a secondary oxaloacetate (OAA) decarboxylase activity due to the common pyruvate enolate transition state formed following C-C bond cleavage in the retro-aldol and decarboxylation reactions.</text>
</comment>
<evidence type="ECO:0000256" key="5">
    <source>
        <dbReference type="ARBA" id="ARBA00023239"/>
    </source>
</evidence>
<dbReference type="NCBIfam" id="NF006875">
    <property type="entry name" value="PRK09372.1"/>
    <property type="match status" value="1"/>
</dbReference>
<dbReference type="GO" id="GO:0008948">
    <property type="term" value="F:oxaloacetate decarboxylase activity"/>
    <property type="evidence" value="ECO:0007669"/>
    <property type="project" value="UniProtKB-EC"/>
</dbReference>
<dbReference type="PANTHER" id="PTHR33254">
    <property type="entry name" value="4-HYDROXY-4-METHYL-2-OXOGLUTARATE ALDOLASE 3-RELATED"/>
    <property type="match status" value="1"/>
</dbReference>
<evidence type="ECO:0000313" key="11">
    <source>
        <dbReference type="EMBL" id="SZX76666.1"/>
    </source>
</evidence>
<dbReference type="SUPFAM" id="SSF89562">
    <property type="entry name" value="RraA-like"/>
    <property type="match status" value="1"/>
</dbReference>
<dbReference type="EC" id="4.1.1.112" evidence="9"/>
<dbReference type="InterPro" id="IPR005493">
    <property type="entry name" value="RraA/RraA-like"/>
</dbReference>
<dbReference type="Proteomes" id="UP000256970">
    <property type="component" value="Unassembled WGS sequence"/>
</dbReference>
<dbReference type="CDD" id="cd16841">
    <property type="entry name" value="RraA_family"/>
    <property type="match status" value="1"/>
</dbReference>
<dbReference type="GO" id="GO:0046872">
    <property type="term" value="F:metal ion binding"/>
    <property type="evidence" value="ECO:0007669"/>
    <property type="project" value="UniProtKB-KW"/>
</dbReference>
<dbReference type="NCBIfam" id="TIGR01935">
    <property type="entry name" value="NOT-MenG"/>
    <property type="match status" value="1"/>
</dbReference>
<gene>
    <name evidence="11" type="ORF">BQ4739_LOCUS17038</name>
</gene>
<comment type="catalytic activity">
    <reaction evidence="7 9">
        <text>oxaloacetate + H(+) = pyruvate + CO2</text>
        <dbReference type="Rhea" id="RHEA:15641"/>
        <dbReference type="ChEBI" id="CHEBI:15361"/>
        <dbReference type="ChEBI" id="CHEBI:15378"/>
        <dbReference type="ChEBI" id="CHEBI:16452"/>
        <dbReference type="ChEBI" id="CHEBI:16526"/>
        <dbReference type="EC" id="4.1.1.112"/>
    </reaction>
</comment>
<dbReference type="STRING" id="3088.A0A383WIU3"/>
<dbReference type="Pfam" id="PF03737">
    <property type="entry name" value="RraA-like"/>
    <property type="match status" value="1"/>
</dbReference>
<keyword evidence="10" id="KW-0732">Signal</keyword>
<feature type="binding site" evidence="8">
    <location>
        <position position="150"/>
    </location>
    <ligand>
        <name>Mg(2+)</name>
        <dbReference type="ChEBI" id="CHEBI:18420"/>
    </ligand>
</feature>
<name>A0A383WIU3_TETOB</name>
<dbReference type="GO" id="GO:0008428">
    <property type="term" value="F:ribonuclease inhibitor activity"/>
    <property type="evidence" value="ECO:0007669"/>
    <property type="project" value="InterPro"/>
</dbReference>
<evidence type="ECO:0000256" key="2">
    <source>
        <dbReference type="ARBA" id="ARBA00008621"/>
    </source>
</evidence>
<evidence type="ECO:0000256" key="3">
    <source>
        <dbReference type="ARBA" id="ARBA00011233"/>
    </source>
</evidence>
<evidence type="ECO:0000256" key="9">
    <source>
        <dbReference type="RuleBase" id="RU004338"/>
    </source>
</evidence>
<keyword evidence="4 8" id="KW-0479">Metal-binding</keyword>
<comment type="cofactor">
    <cofactor evidence="9">
        <name>a divalent metal cation</name>
        <dbReference type="ChEBI" id="CHEBI:60240"/>
    </cofactor>
</comment>
<dbReference type="Gene3D" id="3.50.30.40">
    <property type="entry name" value="Ribonuclease E inhibitor RraA/RraA-like"/>
    <property type="match status" value="1"/>
</dbReference>
<comment type="similarity">
    <text evidence="2 9">Belongs to the class II aldolase/RraA-like family.</text>
</comment>
<comment type="subunit">
    <text evidence="3 9">Homotrimer.</text>
</comment>
<dbReference type="GO" id="GO:0047443">
    <property type="term" value="F:4-hydroxy-4-methyl-2-oxoglutarate aldolase activity"/>
    <property type="evidence" value="ECO:0007669"/>
    <property type="project" value="UniProtKB-EC"/>
</dbReference>
<feature type="binding site" evidence="8">
    <location>
        <begin position="127"/>
        <end position="130"/>
    </location>
    <ligand>
        <name>substrate</name>
    </ligand>
</feature>
<evidence type="ECO:0000313" key="12">
    <source>
        <dbReference type="Proteomes" id="UP000256970"/>
    </source>
</evidence>
<evidence type="ECO:0000256" key="7">
    <source>
        <dbReference type="ARBA" id="ARBA00047973"/>
    </source>
</evidence>
<evidence type="ECO:0000256" key="4">
    <source>
        <dbReference type="ARBA" id="ARBA00022723"/>
    </source>
</evidence>
<comment type="cofactor">
    <cofactor evidence="8">
        <name>Mg(2+)</name>
        <dbReference type="ChEBI" id="CHEBI:18420"/>
    </cofactor>
</comment>
<accession>A0A383WIU3</accession>
<proteinExistence type="inferred from homology"/>
<dbReference type="EC" id="4.1.3.17" evidence="9"/>
<comment type="catalytic activity">
    <reaction evidence="1 9">
        <text>4-hydroxy-4-methyl-2-oxoglutarate = 2 pyruvate</text>
        <dbReference type="Rhea" id="RHEA:22748"/>
        <dbReference type="ChEBI" id="CHEBI:15361"/>
        <dbReference type="ChEBI" id="CHEBI:58276"/>
        <dbReference type="EC" id="4.1.3.17"/>
    </reaction>
</comment>
<sequence length="212" mass="22343">MITLQALALLRPAVSAGRASPSLLRAFAAAADGPKTATPPPDTARGATADLADVFIPEPVDQVSLGKVQIMEPIFQDLGGKMRFSGQVSTVKCFENNPLVRKAFEQPGKGRVLVVDGGGSKRCALLGDNIAEMAHKNGWSGAIIYGCIRDSEDISKMPLGVKALGTYPLKSSKRDVGLADVPVTIAGVTVEPGDWVYADRDGILVSKEELKL</sequence>
<keyword evidence="5 9" id="KW-0456">Lyase</keyword>
<feature type="signal peptide" evidence="10">
    <location>
        <begin position="1"/>
        <end position="16"/>
    </location>
</feature>
<dbReference type="PANTHER" id="PTHR33254:SF4">
    <property type="entry name" value="4-HYDROXY-4-METHYL-2-OXOGLUTARATE ALDOLASE 3-RELATED"/>
    <property type="match status" value="1"/>
</dbReference>
<feature type="binding site" evidence="8">
    <location>
        <position position="149"/>
    </location>
    <ligand>
        <name>substrate</name>
    </ligand>
</feature>
<dbReference type="InterPro" id="IPR010203">
    <property type="entry name" value="RraA"/>
</dbReference>
<dbReference type="GO" id="GO:0051252">
    <property type="term" value="P:regulation of RNA metabolic process"/>
    <property type="evidence" value="ECO:0007669"/>
    <property type="project" value="InterPro"/>
</dbReference>
<dbReference type="AlphaFoldDB" id="A0A383WIU3"/>
<dbReference type="EMBL" id="FNXT01001264">
    <property type="protein sequence ID" value="SZX76666.1"/>
    <property type="molecule type" value="Genomic_DNA"/>
</dbReference>
<evidence type="ECO:0000256" key="8">
    <source>
        <dbReference type="PIRSR" id="PIRSR605493-1"/>
    </source>
</evidence>
<evidence type="ECO:0000256" key="10">
    <source>
        <dbReference type="SAM" id="SignalP"/>
    </source>
</evidence>
<evidence type="ECO:0000256" key="1">
    <source>
        <dbReference type="ARBA" id="ARBA00001342"/>
    </source>
</evidence>
<keyword evidence="8" id="KW-0460">Magnesium</keyword>
<evidence type="ECO:0000256" key="6">
    <source>
        <dbReference type="ARBA" id="ARBA00025046"/>
    </source>
</evidence>
<feature type="chain" id="PRO_5016615836" description="4-hydroxy-4-methyl-2-oxoglutarate aldolase" evidence="10">
    <location>
        <begin position="17"/>
        <end position="212"/>
    </location>
</feature>
<organism evidence="11 12">
    <name type="scientific">Tetradesmus obliquus</name>
    <name type="common">Green alga</name>
    <name type="synonym">Acutodesmus obliquus</name>
    <dbReference type="NCBI Taxonomy" id="3088"/>
    <lineage>
        <taxon>Eukaryota</taxon>
        <taxon>Viridiplantae</taxon>
        <taxon>Chlorophyta</taxon>
        <taxon>core chlorophytes</taxon>
        <taxon>Chlorophyceae</taxon>
        <taxon>CS clade</taxon>
        <taxon>Sphaeropleales</taxon>
        <taxon>Scenedesmaceae</taxon>
        <taxon>Tetradesmus</taxon>
    </lineage>
</organism>
<keyword evidence="12" id="KW-1185">Reference proteome</keyword>
<dbReference type="InterPro" id="IPR036704">
    <property type="entry name" value="RraA/RraA-like_sf"/>
</dbReference>
<reference evidence="11 12" key="1">
    <citation type="submission" date="2016-10" db="EMBL/GenBank/DDBJ databases">
        <authorList>
            <person name="Cai Z."/>
        </authorList>
    </citation>
    <scope>NUCLEOTIDE SEQUENCE [LARGE SCALE GENOMIC DNA]</scope>
</reference>
<protein>
    <recommendedName>
        <fullName evidence="9">4-hydroxy-4-methyl-2-oxoglutarate aldolase</fullName>
        <shortName evidence="9">HMG aldolase</shortName>
        <ecNumber evidence="9">4.1.1.112</ecNumber>
        <ecNumber evidence="9">4.1.3.17</ecNumber>
    </recommendedName>
    <alternativeName>
        <fullName evidence="9">Oxaloacetate decarboxylase</fullName>
    </alternativeName>
</protein>